<dbReference type="InterPro" id="IPR029069">
    <property type="entry name" value="HotDog_dom_sf"/>
</dbReference>
<dbReference type="AlphaFoldDB" id="A0A916RNY1"/>
<dbReference type="PANTHER" id="PTHR42993:SF1">
    <property type="entry name" value="MAOC-LIKE DEHYDRATASE DOMAIN-CONTAINING PROTEIN"/>
    <property type="match status" value="1"/>
</dbReference>
<dbReference type="InterPro" id="IPR002539">
    <property type="entry name" value="MaoC-like_dom"/>
</dbReference>
<dbReference type="CDD" id="cd03450">
    <property type="entry name" value="NodN"/>
    <property type="match status" value="1"/>
</dbReference>
<evidence type="ECO:0000313" key="3">
    <source>
        <dbReference type="Proteomes" id="UP000636264"/>
    </source>
</evidence>
<dbReference type="RefSeq" id="WP_188720577.1">
    <property type="nucleotide sequence ID" value="NZ_BMIF01000004.1"/>
</dbReference>
<feature type="domain" description="MaoC-like" evidence="1">
    <location>
        <begin position="14"/>
        <end position="130"/>
    </location>
</feature>
<evidence type="ECO:0000259" key="1">
    <source>
        <dbReference type="Pfam" id="PF01575"/>
    </source>
</evidence>
<name>A0A916RNY1_9HYPH</name>
<dbReference type="Gene3D" id="3.10.129.10">
    <property type="entry name" value="Hotdog Thioesterase"/>
    <property type="match status" value="1"/>
</dbReference>
<keyword evidence="3" id="KW-1185">Reference proteome</keyword>
<proteinExistence type="predicted"/>
<dbReference type="InterPro" id="IPR039375">
    <property type="entry name" value="NodN-like"/>
</dbReference>
<dbReference type="SUPFAM" id="SSF54637">
    <property type="entry name" value="Thioesterase/thiol ester dehydrase-isomerase"/>
    <property type="match status" value="1"/>
</dbReference>
<sequence>MKLVFSSPQDVIDNIGKKLGPTEWLEIDQDRIDMFAKATGDFQWIHVDPEKAKDGPFGRTIAHGYLTMSLINMFLPDMFEAQGAKMGVNYGSDRTRFPAPVPVGSRVRGVAELVNGEIIGDGAVQTTVRVSIEVEGSSKPGCVSDVIGRYYF</sequence>
<accession>A0A916RNY1</accession>
<reference evidence="2" key="2">
    <citation type="submission" date="2020-09" db="EMBL/GenBank/DDBJ databases">
        <authorList>
            <person name="Sun Q."/>
            <person name="Zhou Y."/>
        </authorList>
    </citation>
    <scope>NUCLEOTIDE SEQUENCE</scope>
    <source>
        <strain evidence="2">CGMCC 1.15320</strain>
    </source>
</reference>
<protein>
    <submittedName>
        <fullName evidence="2">MaoC family dehydratase</fullName>
    </submittedName>
</protein>
<comment type="caution">
    <text evidence="2">The sequence shown here is derived from an EMBL/GenBank/DDBJ whole genome shotgun (WGS) entry which is preliminary data.</text>
</comment>
<evidence type="ECO:0000313" key="2">
    <source>
        <dbReference type="EMBL" id="GGA63394.1"/>
    </source>
</evidence>
<dbReference type="PANTHER" id="PTHR42993">
    <property type="entry name" value="MAOC-LIKE DEHYDRATASE DOMAIN-CONTAINING PROTEIN"/>
    <property type="match status" value="1"/>
</dbReference>
<dbReference type="Proteomes" id="UP000636264">
    <property type="component" value="Unassembled WGS sequence"/>
</dbReference>
<organism evidence="2 3">
    <name type="scientific">Nitratireductor aestuarii</name>
    <dbReference type="NCBI Taxonomy" id="1735103"/>
    <lineage>
        <taxon>Bacteria</taxon>
        <taxon>Pseudomonadati</taxon>
        <taxon>Pseudomonadota</taxon>
        <taxon>Alphaproteobacteria</taxon>
        <taxon>Hyphomicrobiales</taxon>
        <taxon>Phyllobacteriaceae</taxon>
        <taxon>Nitratireductor</taxon>
    </lineage>
</organism>
<reference evidence="2" key="1">
    <citation type="journal article" date="2014" name="Int. J. Syst. Evol. Microbiol.">
        <title>Complete genome sequence of Corynebacterium casei LMG S-19264T (=DSM 44701T), isolated from a smear-ripened cheese.</title>
        <authorList>
            <consortium name="US DOE Joint Genome Institute (JGI-PGF)"/>
            <person name="Walter F."/>
            <person name="Albersmeier A."/>
            <person name="Kalinowski J."/>
            <person name="Ruckert C."/>
        </authorList>
    </citation>
    <scope>NUCLEOTIDE SEQUENCE</scope>
    <source>
        <strain evidence="2">CGMCC 1.15320</strain>
    </source>
</reference>
<gene>
    <name evidence="2" type="ORF">GCM10011385_16510</name>
</gene>
<dbReference type="Pfam" id="PF01575">
    <property type="entry name" value="MaoC_dehydratas"/>
    <property type="match status" value="1"/>
</dbReference>
<dbReference type="EMBL" id="BMIF01000004">
    <property type="protein sequence ID" value="GGA63394.1"/>
    <property type="molecule type" value="Genomic_DNA"/>
</dbReference>